<feature type="signal peptide" evidence="2">
    <location>
        <begin position="1"/>
        <end position="22"/>
    </location>
</feature>
<dbReference type="AlphaFoldDB" id="A0A414CLK8"/>
<evidence type="ECO:0000259" key="3">
    <source>
        <dbReference type="Pfam" id="PF02557"/>
    </source>
</evidence>
<feature type="chain" id="PRO_5038400184" evidence="2">
    <location>
        <begin position="23"/>
        <end position="259"/>
    </location>
</feature>
<dbReference type="Proteomes" id="UP000285773">
    <property type="component" value="Unassembled WGS sequence"/>
</dbReference>
<keyword evidence="4" id="KW-0645">Protease</keyword>
<keyword evidence="2" id="KW-0732">Signal</keyword>
<dbReference type="EMBL" id="QSIO01000001">
    <property type="protein sequence ID" value="RHC95894.1"/>
    <property type="molecule type" value="Genomic_DNA"/>
</dbReference>
<accession>A0A414CLK8</accession>
<dbReference type="RefSeq" id="WP_118095269.1">
    <property type="nucleotide sequence ID" value="NZ_JADMSI010000002.1"/>
</dbReference>
<gene>
    <name evidence="4" type="ORF">DW820_01845</name>
</gene>
<keyword evidence="4" id="KW-0121">Carboxypeptidase</keyword>
<dbReference type="InterPro" id="IPR003709">
    <property type="entry name" value="VanY-like_core_dom"/>
</dbReference>
<name>A0A414CLK8_STRPA</name>
<proteinExistence type="predicted"/>
<protein>
    <submittedName>
        <fullName evidence="4">D-alanyl-D-alanine carboxypeptidase family protein</fullName>
    </submittedName>
</protein>
<feature type="region of interest" description="Disordered" evidence="1">
    <location>
        <begin position="21"/>
        <end position="71"/>
    </location>
</feature>
<comment type="caution">
    <text evidence="4">The sequence shown here is derived from an EMBL/GenBank/DDBJ whole genome shotgun (WGS) entry which is preliminary data.</text>
</comment>
<evidence type="ECO:0000313" key="4">
    <source>
        <dbReference type="EMBL" id="RHC95894.1"/>
    </source>
</evidence>
<dbReference type="CDD" id="cd14852">
    <property type="entry name" value="LD-carboxypeptidase"/>
    <property type="match status" value="1"/>
</dbReference>
<dbReference type="Pfam" id="PF02557">
    <property type="entry name" value="VanY"/>
    <property type="match status" value="1"/>
</dbReference>
<keyword evidence="4" id="KW-0378">Hydrolase</keyword>
<evidence type="ECO:0000256" key="2">
    <source>
        <dbReference type="SAM" id="SignalP"/>
    </source>
</evidence>
<dbReference type="InterPro" id="IPR052179">
    <property type="entry name" value="DD-CPase-like"/>
</dbReference>
<dbReference type="InterPro" id="IPR058193">
    <property type="entry name" value="VanY/YodJ_core_dom"/>
</dbReference>
<feature type="domain" description="D-alanyl-D-alanine carboxypeptidase-like core" evidence="3">
    <location>
        <begin position="112"/>
        <end position="233"/>
    </location>
</feature>
<dbReference type="GO" id="GO:0004180">
    <property type="term" value="F:carboxypeptidase activity"/>
    <property type="evidence" value="ECO:0007669"/>
    <property type="project" value="UniProtKB-KW"/>
</dbReference>
<evidence type="ECO:0000313" key="5">
    <source>
        <dbReference type="Proteomes" id="UP000285773"/>
    </source>
</evidence>
<dbReference type="InterPro" id="IPR009045">
    <property type="entry name" value="Zn_M74/Hedgehog-like"/>
</dbReference>
<dbReference type="Gene3D" id="3.30.1380.10">
    <property type="match status" value="1"/>
</dbReference>
<dbReference type="SUPFAM" id="SSF55166">
    <property type="entry name" value="Hedgehog/DD-peptidase"/>
    <property type="match status" value="1"/>
</dbReference>
<dbReference type="PANTHER" id="PTHR34385">
    <property type="entry name" value="D-ALANYL-D-ALANINE CARBOXYPEPTIDASE"/>
    <property type="match status" value="1"/>
</dbReference>
<dbReference type="PANTHER" id="PTHR34385:SF1">
    <property type="entry name" value="PEPTIDOGLYCAN L-ALANYL-D-GLUTAMATE ENDOPEPTIDASE CWLK"/>
    <property type="match status" value="1"/>
</dbReference>
<feature type="compositionally biased region" description="Basic and acidic residues" evidence="1">
    <location>
        <begin position="32"/>
        <end position="65"/>
    </location>
</feature>
<reference evidence="4 5" key="1">
    <citation type="submission" date="2018-08" db="EMBL/GenBank/DDBJ databases">
        <title>A genome reference for cultivated species of the human gut microbiota.</title>
        <authorList>
            <person name="Zou Y."/>
            <person name="Xue W."/>
            <person name="Luo G."/>
        </authorList>
    </citation>
    <scope>NUCLEOTIDE SEQUENCE [LARGE SCALE GENOMIC DNA]</scope>
    <source>
        <strain evidence="4 5">AM33-3BH</strain>
    </source>
</reference>
<dbReference type="GO" id="GO:0006508">
    <property type="term" value="P:proteolysis"/>
    <property type="evidence" value="ECO:0007669"/>
    <property type="project" value="InterPro"/>
</dbReference>
<dbReference type="NCBIfam" id="NF041194">
    <property type="entry name" value="LD_carboxy_LdcB"/>
    <property type="match status" value="1"/>
</dbReference>
<feature type="compositionally biased region" description="Low complexity" evidence="1">
    <location>
        <begin position="21"/>
        <end position="31"/>
    </location>
</feature>
<dbReference type="PROSITE" id="PS51257">
    <property type="entry name" value="PROKAR_LIPOPROTEIN"/>
    <property type="match status" value="1"/>
</dbReference>
<evidence type="ECO:0000256" key="1">
    <source>
        <dbReference type="SAM" id="MobiDB-lite"/>
    </source>
</evidence>
<sequence length="259" mass="28423">MKARFSKLTLVTVALLTLTACSQSQSTSSKSSAKEETKQTQTKSSKETSSAKDTPKETGKEESSKAGKSGVKVDSGVSYNGSYYSVKGKYGEVMIANKHYPLSPDFNPGEDPEAVSALHELIAAMQAEGYPISDQYSGFRSYDTQVSLYQNYVNQDGQEAADRYSARPGYSEHQTGLTFDLIDTSGNLVTEPGPSKWLLKNAAKYGFVVRYQEGKEKVTGYMPESWHLRYIGKEAQDIADSGLSLEEYYGFTGGDYVDK</sequence>
<organism evidence="4 5">
    <name type="scientific">Streptococcus parasanguinis</name>
    <dbReference type="NCBI Taxonomy" id="1318"/>
    <lineage>
        <taxon>Bacteria</taxon>
        <taxon>Bacillati</taxon>
        <taxon>Bacillota</taxon>
        <taxon>Bacilli</taxon>
        <taxon>Lactobacillales</taxon>
        <taxon>Streptococcaceae</taxon>
        <taxon>Streptococcus</taxon>
    </lineage>
</organism>